<dbReference type="Proteomes" id="UP001476247">
    <property type="component" value="Unassembled WGS sequence"/>
</dbReference>
<accession>A0ABP9YE16</accession>
<feature type="transmembrane region" description="Helical" evidence="3">
    <location>
        <begin position="54"/>
        <end position="75"/>
    </location>
</feature>
<keyword evidence="3" id="KW-0812">Transmembrane</keyword>
<reference evidence="5 6" key="1">
    <citation type="submission" date="2024-04" db="EMBL/GenBank/DDBJ databases">
        <title>genome sequences of Mucor flavus KT1a and Helicostylum pulchrum KT1b strains isolation_sourced from the surface of a dry-aged beef.</title>
        <authorList>
            <person name="Toyotome T."/>
            <person name="Hosono M."/>
            <person name="Torimaru M."/>
            <person name="Fukuda K."/>
            <person name="Mikami N."/>
        </authorList>
    </citation>
    <scope>NUCLEOTIDE SEQUENCE [LARGE SCALE GENOMIC DNA]</scope>
    <source>
        <strain evidence="5 6">KT1b</strain>
    </source>
</reference>
<name>A0ABP9YE16_9FUNG</name>
<evidence type="ECO:0000256" key="1">
    <source>
        <dbReference type="ARBA" id="ARBA00001968"/>
    </source>
</evidence>
<dbReference type="InterPro" id="IPR016197">
    <property type="entry name" value="Chromo-like_dom_sf"/>
</dbReference>
<evidence type="ECO:0000313" key="5">
    <source>
        <dbReference type="EMBL" id="GAA5805201.1"/>
    </source>
</evidence>
<dbReference type="Pfam" id="PF00385">
    <property type="entry name" value="Chromo"/>
    <property type="match status" value="1"/>
</dbReference>
<comment type="cofactor">
    <cofactor evidence="1">
        <name>a divalent metal cation</name>
        <dbReference type="ChEBI" id="CHEBI:60240"/>
    </cofactor>
</comment>
<proteinExistence type="predicted"/>
<dbReference type="SUPFAM" id="SSF54160">
    <property type="entry name" value="Chromo domain-like"/>
    <property type="match status" value="1"/>
</dbReference>
<dbReference type="InterPro" id="IPR023780">
    <property type="entry name" value="Chromo_domain"/>
</dbReference>
<dbReference type="InterPro" id="IPR027806">
    <property type="entry name" value="HARBI1_dom"/>
</dbReference>
<dbReference type="PROSITE" id="PS50013">
    <property type="entry name" value="CHROMO_2"/>
    <property type="match status" value="1"/>
</dbReference>
<keyword evidence="2" id="KW-0479">Metal-binding</keyword>
<keyword evidence="3" id="KW-0472">Membrane</keyword>
<protein>
    <recommendedName>
        <fullName evidence="4">Chromo domain-containing protein</fullName>
    </recommendedName>
</protein>
<keyword evidence="6" id="KW-1185">Reference proteome</keyword>
<feature type="domain" description="Chromo" evidence="4">
    <location>
        <begin position="426"/>
        <end position="478"/>
    </location>
</feature>
<dbReference type="InterPro" id="IPR000953">
    <property type="entry name" value="Chromo/chromo_shadow_dom"/>
</dbReference>
<dbReference type="SMART" id="SM00298">
    <property type="entry name" value="CHROMO"/>
    <property type="match status" value="1"/>
</dbReference>
<evidence type="ECO:0000256" key="3">
    <source>
        <dbReference type="SAM" id="Phobius"/>
    </source>
</evidence>
<evidence type="ECO:0000256" key="2">
    <source>
        <dbReference type="ARBA" id="ARBA00022723"/>
    </source>
</evidence>
<evidence type="ECO:0000259" key="4">
    <source>
        <dbReference type="PROSITE" id="PS50013"/>
    </source>
</evidence>
<gene>
    <name evidence="5" type="ORF">HPULCUR_010715</name>
</gene>
<dbReference type="EMBL" id="BAABUJ010000043">
    <property type="protein sequence ID" value="GAA5805201.1"/>
    <property type="molecule type" value="Genomic_DNA"/>
</dbReference>
<organism evidence="5 6">
    <name type="scientific">Helicostylum pulchrum</name>
    <dbReference type="NCBI Taxonomy" id="562976"/>
    <lineage>
        <taxon>Eukaryota</taxon>
        <taxon>Fungi</taxon>
        <taxon>Fungi incertae sedis</taxon>
        <taxon>Mucoromycota</taxon>
        <taxon>Mucoromycotina</taxon>
        <taxon>Mucoromycetes</taxon>
        <taxon>Mucorales</taxon>
        <taxon>Mucorineae</taxon>
        <taxon>Mucoraceae</taxon>
        <taxon>Helicostylum</taxon>
    </lineage>
</organism>
<keyword evidence="3" id="KW-1133">Transmembrane helix</keyword>
<dbReference type="Pfam" id="PF13359">
    <property type="entry name" value="DDE_Tnp_4"/>
    <property type="match status" value="1"/>
</dbReference>
<sequence>MDIDDINNNLLKEYQILLTNQWKFLHIGWPSVIKRKNHRTNILKIQKIKEVKDLLYKKLGVIPVYFFLVILFGAYDYKGPYNNVEKGLLMLYYLVENKSMDEMNVYLPKSSFYEIYREFYINKYEKLKKILNYSLENMFSNVKIRILSAMIKNPQLFTQVTLHLDGHDTRGIEIGAKHKADYYSYKLKKSGFRTQVCIDINNMVLFLSESEPCGKNNDGSMFVNMNIENKVDKMDCLALDGGYNLYINQIISNTELNDYNFIYPIRKEKNINLNSTEIEYNEQFGSFRSKIETVFSDISFNFKRLNNKKPIRTTNKSTFNLQLRIASVLLNIKNFVNLGNINHEEYHSYWLEESFDYKFNNSDNENIIASLSLPSINERYNNSKTMQELQIQFLQLSASLNDNIIVESNINDDINMNIPIYDESDYEVEKVIQHKGIIVEDSYYLVKWKNYPDSDNTWIHYDKFNTKDCIEIYWANEN</sequence>
<evidence type="ECO:0000313" key="6">
    <source>
        <dbReference type="Proteomes" id="UP001476247"/>
    </source>
</evidence>
<dbReference type="Gene3D" id="2.40.50.40">
    <property type="match status" value="1"/>
</dbReference>
<comment type="caution">
    <text evidence="5">The sequence shown here is derived from an EMBL/GenBank/DDBJ whole genome shotgun (WGS) entry which is preliminary data.</text>
</comment>